<gene>
    <name evidence="2" type="ORF">TSPGSL018_2380</name>
</gene>
<accession>A0A061RKF3</accession>
<name>A0A061RKF3_9CHLO</name>
<dbReference type="EMBL" id="GBEZ01014888">
    <property type="protein sequence ID" value="JAC71224.1"/>
    <property type="molecule type" value="Transcribed_RNA"/>
</dbReference>
<sequence>LDETSKRLRKENSFLIRLAIQSEESGNRHSTAQVLRIISYTKALQRAYRDKIAKKRDKHIRELLESEDLSFMGRYEWGGNKVIDLWQTEEQARAEVGSLSSDSFSTSTESDLSEFENQLEVLLAENHSQESNSIREDHPARALSTRLPSSGSHKLPNHGSEPRRGSRS</sequence>
<evidence type="ECO:0000256" key="1">
    <source>
        <dbReference type="SAM" id="MobiDB-lite"/>
    </source>
</evidence>
<feature type="non-terminal residue" evidence="2">
    <location>
        <position position="1"/>
    </location>
</feature>
<protein>
    <submittedName>
        <fullName evidence="2">Uncharacterized protein</fullName>
    </submittedName>
</protein>
<dbReference type="AlphaFoldDB" id="A0A061RKF3"/>
<evidence type="ECO:0000313" key="2">
    <source>
        <dbReference type="EMBL" id="JAC71224.1"/>
    </source>
</evidence>
<feature type="region of interest" description="Disordered" evidence="1">
    <location>
        <begin position="120"/>
        <end position="168"/>
    </location>
</feature>
<reference evidence="2" key="1">
    <citation type="submission" date="2014-05" db="EMBL/GenBank/DDBJ databases">
        <title>The transcriptome of the halophilic microalga Tetraselmis sp. GSL018 isolated from the Great Salt Lake, Utah.</title>
        <authorList>
            <person name="Jinkerson R.E."/>
            <person name="D'Adamo S."/>
            <person name="Posewitz M.C."/>
        </authorList>
    </citation>
    <scope>NUCLEOTIDE SEQUENCE</scope>
    <source>
        <strain evidence="2">GSL018</strain>
    </source>
</reference>
<organism evidence="2">
    <name type="scientific">Tetraselmis sp. GSL018</name>
    <dbReference type="NCBI Taxonomy" id="582737"/>
    <lineage>
        <taxon>Eukaryota</taxon>
        <taxon>Viridiplantae</taxon>
        <taxon>Chlorophyta</taxon>
        <taxon>core chlorophytes</taxon>
        <taxon>Chlorodendrophyceae</taxon>
        <taxon>Chlorodendrales</taxon>
        <taxon>Chlorodendraceae</taxon>
        <taxon>Tetraselmis</taxon>
    </lineage>
</organism>
<proteinExistence type="predicted"/>